<feature type="domain" description="FAD/NAD(P)-binding" evidence="5">
    <location>
        <begin position="15"/>
        <end position="297"/>
    </location>
</feature>
<keyword evidence="4" id="KW-0812">Transmembrane</keyword>
<dbReference type="Pfam" id="PF07992">
    <property type="entry name" value="Pyr_redox_2"/>
    <property type="match status" value="1"/>
</dbReference>
<protein>
    <submittedName>
        <fullName evidence="6">NAD(P)/FAD-dependent oxidoreductase</fullName>
    </submittedName>
</protein>
<evidence type="ECO:0000256" key="4">
    <source>
        <dbReference type="SAM" id="Phobius"/>
    </source>
</evidence>
<keyword evidence="4" id="KW-1133">Transmembrane helix</keyword>
<dbReference type="Gene3D" id="3.50.50.60">
    <property type="entry name" value="FAD/NAD(P)-binding domain"/>
    <property type="match status" value="2"/>
</dbReference>
<proteinExistence type="predicted"/>
<evidence type="ECO:0000256" key="1">
    <source>
        <dbReference type="ARBA" id="ARBA00022630"/>
    </source>
</evidence>
<evidence type="ECO:0000313" key="7">
    <source>
        <dbReference type="Proteomes" id="UP001550044"/>
    </source>
</evidence>
<name>A0ABV2UEQ2_9ACTN</name>
<evidence type="ECO:0000256" key="2">
    <source>
        <dbReference type="ARBA" id="ARBA00023002"/>
    </source>
</evidence>
<dbReference type="Proteomes" id="UP001550044">
    <property type="component" value="Unassembled WGS sequence"/>
</dbReference>
<sequence length="356" mass="37420">MNEQEMKRVDGTAWDVVVVGGGAAGLSAALTLGRVRRSVLVLDAGEPRNAPAVGVGAHGILGREGISPLELLRLGREEVAAYGVRVVSGRVAQVHRDGEEFSVVTEDWQRVRARRVLVTTGLVDELPDVPGLAARWGRDVLHCVYCHGWEVRDRAIGVLGSFHQALLFRQLSTDVTLFLHEATELTEEQWEQLAGLGVGVVEGRVGGLVVDEEQDRLTGVRLVSGVAVPVEELVVTPRFVARAGFLDGLGLTVREHPMGMGEQVVVDGSGFTGVGGVWAAGNVSDVMAGVPQAMAAGVGAAAAINMNLLMTDADRAAVSRTAVPGTDVFGGVTEAEMPRRVLGVRVHGLDGLVDGG</sequence>
<keyword evidence="2" id="KW-0560">Oxidoreductase</keyword>
<keyword evidence="4" id="KW-0472">Membrane</keyword>
<gene>
    <name evidence="6" type="ORF">ABZV61_21195</name>
</gene>
<dbReference type="PANTHER" id="PTHR48105">
    <property type="entry name" value="THIOREDOXIN REDUCTASE 1-RELATED-RELATED"/>
    <property type="match status" value="1"/>
</dbReference>
<evidence type="ECO:0000259" key="5">
    <source>
        <dbReference type="Pfam" id="PF07992"/>
    </source>
</evidence>
<evidence type="ECO:0000256" key="3">
    <source>
        <dbReference type="ARBA" id="ARBA00048132"/>
    </source>
</evidence>
<dbReference type="PRINTS" id="PR00469">
    <property type="entry name" value="PNDRDTASEII"/>
</dbReference>
<dbReference type="InterPro" id="IPR023753">
    <property type="entry name" value="FAD/NAD-binding_dom"/>
</dbReference>
<feature type="transmembrane region" description="Helical" evidence="4">
    <location>
        <begin position="12"/>
        <end position="32"/>
    </location>
</feature>
<comment type="catalytic activity">
    <reaction evidence="3">
        <text>[thioredoxin]-dithiol + NADP(+) = [thioredoxin]-disulfide + NADPH + H(+)</text>
        <dbReference type="Rhea" id="RHEA:20345"/>
        <dbReference type="Rhea" id="RHEA-COMP:10698"/>
        <dbReference type="Rhea" id="RHEA-COMP:10700"/>
        <dbReference type="ChEBI" id="CHEBI:15378"/>
        <dbReference type="ChEBI" id="CHEBI:29950"/>
        <dbReference type="ChEBI" id="CHEBI:50058"/>
        <dbReference type="ChEBI" id="CHEBI:57783"/>
        <dbReference type="ChEBI" id="CHEBI:58349"/>
        <dbReference type="EC" id="1.8.1.9"/>
    </reaction>
</comment>
<reference evidence="6 7" key="1">
    <citation type="submission" date="2024-06" db="EMBL/GenBank/DDBJ databases">
        <title>The Natural Products Discovery Center: Release of the First 8490 Sequenced Strains for Exploring Actinobacteria Biosynthetic Diversity.</title>
        <authorList>
            <person name="Kalkreuter E."/>
            <person name="Kautsar S.A."/>
            <person name="Yang D."/>
            <person name="Bader C.D."/>
            <person name="Teijaro C.N."/>
            <person name="Fluegel L."/>
            <person name="Davis C.M."/>
            <person name="Simpson J.R."/>
            <person name="Lauterbach L."/>
            <person name="Steele A.D."/>
            <person name="Gui C."/>
            <person name="Meng S."/>
            <person name="Li G."/>
            <person name="Viehrig K."/>
            <person name="Ye F."/>
            <person name="Su P."/>
            <person name="Kiefer A.F."/>
            <person name="Nichols A."/>
            <person name="Cepeda A.J."/>
            <person name="Yan W."/>
            <person name="Fan B."/>
            <person name="Jiang Y."/>
            <person name="Adhikari A."/>
            <person name="Zheng C.-J."/>
            <person name="Schuster L."/>
            <person name="Cowan T.M."/>
            <person name="Smanski M.J."/>
            <person name="Chevrette M.G."/>
            <person name="De Carvalho L.P.S."/>
            <person name="Shen B."/>
        </authorList>
    </citation>
    <scope>NUCLEOTIDE SEQUENCE [LARGE SCALE GENOMIC DNA]</scope>
    <source>
        <strain evidence="6 7">NPDC005137</strain>
    </source>
</reference>
<dbReference type="InterPro" id="IPR036188">
    <property type="entry name" value="FAD/NAD-bd_sf"/>
</dbReference>
<dbReference type="RefSeq" id="WP_356710559.1">
    <property type="nucleotide sequence ID" value="NZ_JBEXIP010000016.1"/>
</dbReference>
<accession>A0ABV2UEQ2</accession>
<dbReference type="EMBL" id="JBEXIP010000016">
    <property type="protein sequence ID" value="MET8435253.1"/>
    <property type="molecule type" value="Genomic_DNA"/>
</dbReference>
<dbReference type="InterPro" id="IPR050097">
    <property type="entry name" value="Ferredoxin-NADP_redctase_2"/>
</dbReference>
<organism evidence="6 7">
    <name type="scientific">Streptomyces sp. 900116325</name>
    <dbReference type="NCBI Taxonomy" id="3154295"/>
    <lineage>
        <taxon>Bacteria</taxon>
        <taxon>Bacillati</taxon>
        <taxon>Actinomycetota</taxon>
        <taxon>Actinomycetes</taxon>
        <taxon>Kitasatosporales</taxon>
        <taxon>Streptomycetaceae</taxon>
        <taxon>Streptomyces</taxon>
    </lineage>
</organism>
<evidence type="ECO:0000313" key="6">
    <source>
        <dbReference type="EMBL" id="MET8435253.1"/>
    </source>
</evidence>
<dbReference type="PRINTS" id="PR00368">
    <property type="entry name" value="FADPNR"/>
</dbReference>
<dbReference type="SUPFAM" id="SSF51905">
    <property type="entry name" value="FAD/NAD(P)-binding domain"/>
    <property type="match status" value="1"/>
</dbReference>
<keyword evidence="7" id="KW-1185">Reference proteome</keyword>
<keyword evidence="1" id="KW-0285">Flavoprotein</keyword>
<comment type="caution">
    <text evidence="6">The sequence shown here is derived from an EMBL/GenBank/DDBJ whole genome shotgun (WGS) entry which is preliminary data.</text>
</comment>